<dbReference type="GeneID" id="19237888"/>
<dbReference type="SMART" id="SM00955">
    <property type="entry name" value="RNB"/>
    <property type="match status" value="1"/>
</dbReference>
<dbReference type="InterPro" id="IPR056625">
    <property type="entry name" value="SH3_CYT4"/>
</dbReference>
<dbReference type="Pfam" id="PF23216">
    <property type="entry name" value="WHD_CYT4"/>
    <property type="match status" value="1"/>
</dbReference>
<dbReference type="HOGENOM" id="CLU_002512_0_1_1"/>
<dbReference type="AlphaFoldDB" id="U1G5E5"/>
<dbReference type="PANTHER" id="PTHR23355:SF65">
    <property type="entry name" value="EXORIBONUCLEASE CYT-4, PUTATIVE (AFU_ORTHOLOGUE AFUA_7G01550)-RELATED"/>
    <property type="match status" value="1"/>
</dbReference>
<protein>
    <recommendedName>
        <fullName evidence="2">RNB domain-containing protein</fullName>
    </recommendedName>
</protein>
<name>U1G5E5_ENDPU</name>
<dbReference type="Pfam" id="PF00773">
    <property type="entry name" value="RNB"/>
    <property type="match status" value="2"/>
</dbReference>
<sequence>MRPLQKAAASRNYYRLILESESSRRRPFVCADCRRLLQEERRALSERPYAILGDRRFATDGHASGQHLGSRRSKEYHTSSKDAVALENHSNAASDNAFFIVDKPSHVSPNQHKEAVPSIRQRLRQWRKDNDTSATSTGSADPEYSKPPGDLSTQIHIPAPNSLVTGESQDDVAGADFIDHDPDPLREYRDDWAAALARLNPGDLLDLPVPGSAGISESLCIFVRSVEIQAQFITSKGYWYVATNFSLNSGKIVNFASSDDLAPIIPYLPDTALQQDHTQAISDYAASVGDMPIDIAAPIVSKLAQVEQEIDAFQRRYASAFDGMHEMLAHDTDLVEWDVEDVVPRVFGIPYSELTTAGRLALDRFAARANHDIFRSEYAAETLGVWVRSRRDVQMRKKVVDWARMYQESAAKAALGKDVKEDLRNNPLSAFINKAHRLILKSRKIRSPTTIGLLGPSAESGAGVTITPVETGETLTKNDRLIMRFIFETSQMLPPLVPAEAKSICSLIYRAIGAYPNLTLGRKVARLLLQELGVISPWSNRAVNNYQLRLPGLGIWPYQDRLKAKAEASCKDLSVFQDSVQHARKDWGQMSVYCIDSQSAQDLDDGISIESARNMPDCAWIHIHIANPAAYISPNHPIATMAKDALHTTYTPSRKYGMMPSNFAQELASLGAANDRPVMTISTLLRADGSIADIEMSLGIVHNVIRLTPSAVQNVLEEKRTELATMVIGGARPAQEEDEMDLQKLKQALPDLLRIRQFLHARYYKRQSDWPAEEKLKRKEIAVRSDVWTSLREEALPILNHKIRHWKGDPIIAIEADRFPRTEENFDFMLLVDHAMLLAGESAAKWCKDREIPIIHLAATPHPLFPVSKLNQLSESDYRLEPKGRTSVTPQPHWPLNMWHYTRVTSPIRRYPDLVNQWQIQAYLQAINHKFQDPESADPLRDLPFTRQELEDMIGKMRARLPMLKHAARQCDLHFLHQAFFRAFHFKEAELPEVWDFKVMGAIAQNARNNLSTGITGYLHPFQARAELLLSEEKWETSVARGQYLPVKIEVVDAEVDKVFVRAVGPPSDSQTTTQPIHIQSSKTSISPGKHSPQQQQR</sequence>
<proteinExistence type="predicted"/>
<dbReference type="PANTHER" id="PTHR23355">
    <property type="entry name" value="RIBONUCLEASE"/>
    <property type="match status" value="1"/>
</dbReference>
<dbReference type="Pfam" id="PF23214">
    <property type="entry name" value="SH3_CYT4"/>
    <property type="match status" value="1"/>
</dbReference>
<feature type="region of interest" description="Disordered" evidence="1">
    <location>
        <begin position="1065"/>
        <end position="1098"/>
    </location>
</feature>
<dbReference type="GO" id="GO:0003723">
    <property type="term" value="F:RNA binding"/>
    <property type="evidence" value="ECO:0007669"/>
    <property type="project" value="InterPro"/>
</dbReference>
<dbReference type="OrthoDB" id="2285229at2759"/>
<dbReference type="eggNOG" id="KOG2102">
    <property type="taxonomic scope" value="Eukaryota"/>
</dbReference>
<evidence type="ECO:0000256" key="1">
    <source>
        <dbReference type="SAM" id="MobiDB-lite"/>
    </source>
</evidence>
<feature type="compositionally biased region" description="Polar residues" evidence="1">
    <location>
        <begin position="1068"/>
        <end position="1098"/>
    </location>
</feature>
<accession>U1G5E5</accession>
<evidence type="ECO:0000259" key="2">
    <source>
        <dbReference type="SMART" id="SM00955"/>
    </source>
</evidence>
<dbReference type="InterPro" id="IPR001900">
    <property type="entry name" value="RNase_II/R"/>
</dbReference>
<feature type="region of interest" description="Disordered" evidence="1">
    <location>
        <begin position="127"/>
        <end position="153"/>
    </location>
</feature>
<dbReference type="InterPro" id="IPR050180">
    <property type="entry name" value="RNR_Ribonuclease"/>
</dbReference>
<keyword evidence="4" id="KW-1185">Reference proteome</keyword>
<dbReference type="GO" id="GO:0000175">
    <property type="term" value="F:3'-5'-RNA exonuclease activity"/>
    <property type="evidence" value="ECO:0007669"/>
    <property type="project" value="TreeGrafter"/>
</dbReference>
<gene>
    <name evidence="3" type="ORF">EPUS_02839</name>
</gene>
<dbReference type="Proteomes" id="UP000019373">
    <property type="component" value="Unassembled WGS sequence"/>
</dbReference>
<dbReference type="SUPFAM" id="SSF50249">
    <property type="entry name" value="Nucleic acid-binding proteins"/>
    <property type="match status" value="1"/>
</dbReference>
<dbReference type="InterPro" id="IPR056624">
    <property type="entry name" value="WH_CYT4"/>
</dbReference>
<feature type="domain" description="RNB" evidence="2">
    <location>
        <begin position="584"/>
        <end position="926"/>
    </location>
</feature>
<dbReference type="GO" id="GO:0000932">
    <property type="term" value="C:P-body"/>
    <property type="evidence" value="ECO:0007669"/>
    <property type="project" value="TreeGrafter"/>
</dbReference>
<evidence type="ECO:0000313" key="4">
    <source>
        <dbReference type="Proteomes" id="UP000019373"/>
    </source>
</evidence>
<organism evidence="3 4">
    <name type="scientific">Endocarpon pusillum (strain Z07020 / HMAS-L-300199)</name>
    <name type="common">Lichen-forming fungus</name>
    <dbReference type="NCBI Taxonomy" id="1263415"/>
    <lineage>
        <taxon>Eukaryota</taxon>
        <taxon>Fungi</taxon>
        <taxon>Dikarya</taxon>
        <taxon>Ascomycota</taxon>
        <taxon>Pezizomycotina</taxon>
        <taxon>Eurotiomycetes</taxon>
        <taxon>Chaetothyriomycetidae</taxon>
        <taxon>Verrucariales</taxon>
        <taxon>Verrucariaceae</taxon>
        <taxon>Endocarpon</taxon>
    </lineage>
</organism>
<feature type="region of interest" description="Disordered" evidence="1">
    <location>
        <begin position="61"/>
        <end position="82"/>
    </location>
</feature>
<dbReference type="EMBL" id="KE721082">
    <property type="protein sequence ID" value="ERF72557.1"/>
    <property type="molecule type" value="Genomic_DNA"/>
</dbReference>
<dbReference type="RefSeq" id="XP_007801789.1">
    <property type="nucleotide sequence ID" value="XM_007803598.1"/>
</dbReference>
<evidence type="ECO:0000313" key="3">
    <source>
        <dbReference type="EMBL" id="ERF72557.1"/>
    </source>
</evidence>
<reference evidence="4" key="1">
    <citation type="journal article" date="2014" name="BMC Genomics">
        <title>Genome characteristics reveal the impact of lichenization on lichen-forming fungus Endocarpon pusillum Hedwig (Verrucariales, Ascomycota).</title>
        <authorList>
            <person name="Wang Y.-Y."/>
            <person name="Liu B."/>
            <person name="Zhang X.-Y."/>
            <person name="Zhou Q.-M."/>
            <person name="Zhang T."/>
            <person name="Li H."/>
            <person name="Yu Y.-F."/>
            <person name="Zhang X.-L."/>
            <person name="Hao X.-Y."/>
            <person name="Wang M."/>
            <person name="Wang L."/>
            <person name="Wei J.-C."/>
        </authorList>
    </citation>
    <scope>NUCLEOTIDE SEQUENCE [LARGE SCALE GENOMIC DNA]</scope>
    <source>
        <strain evidence="4">Z07020 / HMAS-L-300199</strain>
    </source>
</reference>
<dbReference type="InterPro" id="IPR012340">
    <property type="entry name" value="NA-bd_OB-fold"/>
</dbReference>
<dbReference type="GO" id="GO:0006402">
    <property type="term" value="P:mRNA catabolic process"/>
    <property type="evidence" value="ECO:0007669"/>
    <property type="project" value="TreeGrafter"/>
</dbReference>